<name>A0A0A5GFN6_9BACI</name>
<dbReference type="InterPro" id="IPR050266">
    <property type="entry name" value="AB_hydrolase_sf"/>
</dbReference>
<evidence type="ECO:0000313" key="3">
    <source>
        <dbReference type="Proteomes" id="UP000030403"/>
    </source>
</evidence>
<gene>
    <name evidence="2" type="ORF">N783_18415</name>
</gene>
<dbReference type="eggNOG" id="COG0596">
    <property type="taxonomic scope" value="Bacteria"/>
</dbReference>
<dbReference type="OrthoDB" id="59888at2"/>
<protein>
    <recommendedName>
        <fullName evidence="1">AB hydrolase-1 domain-containing protein</fullName>
    </recommendedName>
</protein>
<accession>A0A0A5GFN6</accession>
<dbReference type="SUPFAM" id="SSF53474">
    <property type="entry name" value="alpha/beta-Hydrolases"/>
    <property type="match status" value="1"/>
</dbReference>
<evidence type="ECO:0000313" key="2">
    <source>
        <dbReference type="EMBL" id="KGX90834.1"/>
    </source>
</evidence>
<comment type="caution">
    <text evidence="2">The sequence shown here is derived from an EMBL/GenBank/DDBJ whole genome shotgun (WGS) entry which is preliminary data.</text>
</comment>
<dbReference type="GO" id="GO:0016020">
    <property type="term" value="C:membrane"/>
    <property type="evidence" value="ECO:0007669"/>
    <property type="project" value="TreeGrafter"/>
</dbReference>
<dbReference type="PANTHER" id="PTHR43798">
    <property type="entry name" value="MONOACYLGLYCEROL LIPASE"/>
    <property type="match status" value="1"/>
</dbReference>
<dbReference type="EMBL" id="AVPF01000005">
    <property type="protein sequence ID" value="KGX90834.1"/>
    <property type="molecule type" value="Genomic_DNA"/>
</dbReference>
<reference evidence="2 3" key="1">
    <citation type="submission" date="2013-08" db="EMBL/GenBank/DDBJ databases">
        <authorList>
            <person name="Huang J."/>
            <person name="Wang G."/>
        </authorList>
    </citation>
    <scope>NUCLEOTIDE SEQUENCE [LARGE SCALE GENOMIC DNA]</scope>
    <source>
        <strain evidence="2 3">BH030004</strain>
    </source>
</reference>
<dbReference type="InterPro" id="IPR000073">
    <property type="entry name" value="AB_hydrolase_1"/>
</dbReference>
<keyword evidence="3" id="KW-1185">Reference proteome</keyword>
<dbReference type="STRING" id="1385511.GCA_000425225_01129"/>
<evidence type="ECO:0000259" key="1">
    <source>
        <dbReference type="Pfam" id="PF00561"/>
    </source>
</evidence>
<dbReference type="PRINTS" id="PR00111">
    <property type="entry name" value="ABHYDROLASE"/>
</dbReference>
<dbReference type="Proteomes" id="UP000030403">
    <property type="component" value="Unassembled WGS sequence"/>
</dbReference>
<dbReference type="InterPro" id="IPR029058">
    <property type="entry name" value="AB_hydrolase_fold"/>
</dbReference>
<organism evidence="2 3">
    <name type="scientific">Pontibacillus marinus BH030004 = DSM 16465</name>
    <dbReference type="NCBI Taxonomy" id="1385511"/>
    <lineage>
        <taxon>Bacteria</taxon>
        <taxon>Bacillati</taxon>
        <taxon>Bacillota</taxon>
        <taxon>Bacilli</taxon>
        <taxon>Bacillales</taxon>
        <taxon>Bacillaceae</taxon>
        <taxon>Pontibacillus</taxon>
    </lineage>
</organism>
<dbReference type="Gene3D" id="3.40.50.1820">
    <property type="entry name" value="alpha/beta hydrolase"/>
    <property type="match status" value="1"/>
</dbReference>
<sequence length="270" mass="31098">MISSISEWEPLVEELSQYAKVILYNRAGCGKSERGTKTRNLNENAKDLHTLIHKLELNDPILIGHSYGGLIVQYFAIHYPNIARSLILVDSTSVDAHLLDEVEIEGGDETSTRAWIQKCKEYATLSKEHLQVEMEGWIETLKKKLPLQTHNEISEHMSNPYMFEILGEELEHDPFYMKELKVQLDGFPDLPTIVIGRDPEVSIKQMLEHEGLEIREAEEIERIWQSLIQEQTNLNSQTEYMLARGSSHDIHKEKPKQILNLACSLLDMTY</sequence>
<proteinExistence type="predicted"/>
<feature type="domain" description="AB hydrolase-1" evidence="1">
    <location>
        <begin position="6"/>
        <end position="125"/>
    </location>
</feature>
<dbReference type="Pfam" id="PF00561">
    <property type="entry name" value="Abhydrolase_1"/>
    <property type="match status" value="1"/>
</dbReference>
<dbReference type="PANTHER" id="PTHR43798:SF33">
    <property type="entry name" value="HYDROLASE, PUTATIVE (AFU_ORTHOLOGUE AFUA_2G14860)-RELATED"/>
    <property type="match status" value="1"/>
</dbReference>
<dbReference type="AlphaFoldDB" id="A0A0A5GFN6"/>